<keyword evidence="6" id="KW-0804">Transcription</keyword>
<dbReference type="InterPro" id="IPR031316">
    <property type="entry name" value="FlgM_C"/>
</dbReference>
<keyword evidence="8" id="KW-0969">Cilium</keyword>
<dbReference type="InterPro" id="IPR007412">
    <property type="entry name" value="FlgM"/>
</dbReference>
<dbReference type="STRING" id="926567.TheveDRAFT_1134"/>
<dbReference type="Proteomes" id="UP000005730">
    <property type="component" value="Chromosome"/>
</dbReference>
<keyword evidence="8" id="KW-0966">Cell projection</keyword>
<dbReference type="Pfam" id="PF04316">
    <property type="entry name" value="FlgM"/>
    <property type="match status" value="1"/>
</dbReference>
<dbReference type="AlphaFoldDB" id="H0USG9"/>
<accession>H0USG9</accession>
<evidence type="ECO:0000259" key="7">
    <source>
        <dbReference type="Pfam" id="PF04316"/>
    </source>
</evidence>
<evidence type="ECO:0000256" key="2">
    <source>
        <dbReference type="ARBA" id="ARBA00017823"/>
    </source>
</evidence>
<evidence type="ECO:0000256" key="4">
    <source>
        <dbReference type="ARBA" id="ARBA00022795"/>
    </source>
</evidence>
<proteinExistence type="inferred from homology"/>
<evidence type="ECO:0000256" key="5">
    <source>
        <dbReference type="ARBA" id="ARBA00023015"/>
    </source>
</evidence>
<dbReference type="GO" id="GO:0045892">
    <property type="term" value="P:negative regulation of DNA-templated transcription"/>
    <property type="evidence" value="ECO:0007669"/>
    <property type="project" value="InterPro"/>
</dbReference>
<dbReference type="SUPFAM" id="SSF101498">
    <property type="entry name" value="Anti-sigma factor FlgM"/>
    <property type="match status" value="1"/>
</dbReference>
<keyword evidence="5" id="KW-0805">Transcription regulation</keyword>
<keyword evidence="3" id="KW-0678">Repressor</keyword>
<feature type="domain" description="Anti-sigma-28 factor FlgM C-terminal" evidence="7">
    <location>
        <begin position="32"/>
        <end position="86"/>
    </location>
</feature>
<dbReference type="EMBL" id="CM001377">
    <property type="protein sequence ID" value="EHM10258.1"/>
    <property type="molecule type" value="Genomic_DNA"/>
</dbReference>
<protein>
    <recommendedName>
        <fullName evidence="2">Negative regulator of flagellin synthesis</fullName>
    </recommendedName>
</protein>
<dbReference type="GO" id="GO:0044781">
    <property type="term" value="P:bacterial-type flagellum organization"/>
    <property type="evidence" value="ECO:0007669"/>
    <property type="project" value="UniProtKB-KW"/>
</dbReference>
<sequence>MIDRIDRIYGGHPVDRKSRRAYSGVPEGGGKDHVEVSSFGKELASVVKEMQKLPDLRVDKVEEVRSRVEAGSYRPNLDVLAERLLKAGVTRGV</sequence>
<evidence type="ECO:0000313" key="9">
    <source>
        <dbReference type="Proteomes" id="UP000005730"/>
    </source>
</evidence>
<dbReference type="HOGENOM" id="CLU_169011_5_0_0"/>
<keyword evidence="8" id="KW-0282">Flagellum</keyword>
<dbReference type="OrthoDB" id="9797114at2"/>
<dbReference type="InterPro" id="IPR035890">
    <property type="entry name" value="Anti-sigma-28_factor_FlgM_sf"/>
</dbReference>
<dbReference type="RefSeq" id="WP_006583752.1">
    <property type="nucleotide sequence ID" value="NZ_CM001377.1"/>
</dbReference>
<keyword evidence="4" id="KW-1005">Bacterial flagellum biogenesis</keyword>
<gene>
    <name evidence="8" type="ORF">TheveDRAFT_1134</name>
</gene>
<evidence type="ECO:0000313" key="8">
    <source>
        <dbReference type="EMBL" id="EHM10258.1"/>
    </source>
</evidence>
<evidence type="ECO:0000256" key="6">
    <source>
        <dbReference type="ARBA" id="ARBA00023163"/>
    </source>
</evidence>
<keyword evidence="9" id="KW-1185">Reference proteome</keyword>
<reference evidence="8 9" key="1">
    <citation type="submission" date="2011-10" db="EMBL/GenBank/DDBJ databases">
        <title>The Noncontiguous Finished genome of Thermanaerovibrio velox DSM 12556.</title>
        <authorList>
            <consortium name="US DOE Joint Genome Institute (JGI-PGF)"/>
            <person name="Lucas S."/>
            <person name="Copeland A."/>
            <person name="Lapidus A."/>
            <person name="Glavina del Rio T."/>
            <person name="Dalin E."/>
            <person name="Tice H."/>
            <person name="Bruce D."/>
            <person name="Goodwin L."/>
            <person name="Pitluck S."/>
            <person name="Peters L."/>
            <person name="Mikhailova N."/>
            <person name="Teshima H."/>
            <person name="Kyrpides N."/>
            <person name="Mavromatis K."/>
            <person name="Ivanova N."/>
            <person name="Markowitz V."/>
            <person name="Cheng J.-F."/>
            <person name="Hugenholtz P."/>
            <person name="Woyke T."/>
            <person name="Wu D."/>
            <person name="Spring S."/>
            <person name="Brambilla E.-M."/>
            <person name="Klenk H.-P."/>
            <person name="Eisen J.A."/>
        </authorList>
    </citation>
    <scope>NUCLEOTIDE SEQUENCE [LARGE SCALE GENOMIC DNA]</scope>
    <source>
        <strain evidence="8 9">DSM 12556</strain>
    </source>
</reference>
<evidence type="ECO:0000256" key="3">
    <source>
        <dbReference type="ARBA" id="ARBA00022491"/>
    </source>
</evidence>
<name>H0USG9_9BACT</name>
<dbReference type="NCBIfam" id="TIGR03824">
    <property type="entry name" value="FlgM_jcvi"/>
    <property type="match status" value="1"/>
</dbReference>
<organism evidence="8 9">
    <name type="scientific">Thermanaerovibrio velox DSM 12556</name>
    <dbReference type="NCBI Taxonomy" id="926567"/>
    <lineage>
        <taxon>Bacteria</taxon>
        <taxon>Thermotogati</taxon>
        <taxon>Synergistota</taxon>
        <taxon>Synergistia</taxon>
        <taxon>Synergistales</taxon>
        <taxon>Synergistaceae</taxon>
        <taxon>Thermanaerovibrio</taxon>
    </lineage>
</organism>
<dbReference type="eggNOG" id="COG2747">
    <property type="taxonomic scope" value="Bacteria"/>
</dbReference>
<evidence type="ECO:0000256" key="1">
    <source>
        <dbReference type="ARBA" id="ARBA00005322"/>
    </source>
</evidence>
<comment type="similarity">
    <text evidence="1">Belongs to the FlgM family.</text>
</comment>